<sequence length="322" mass="33714">MLAEAGSIASGASGKALGGVRQQFSSAPEVRLARESVAFFHGLGRDLFEPVGYLFLATSDGGRAELEERLAVQSALGVPVERFDPSRVEGLAVDDVLAAVFCAEDGIADPGAITHELARRAASLGVDVREGVDALELDADTLVLATGASSAALAAKLGVDLPLRPLVRQLVETAPVRGLPAGLPLTIESESGFHFRRRGGALVLAMPEPVPRWGSDEVVDDGLVQDWLGRIARRYPRAAGVPVARAWAGVYDMTPDAHPIIGPVADGVYAACGFSGHGFMQAPAVGRIVADELLDGGADFDISPYRLRRFEGGAVFPETAIL</sequence>
<reference evidence="3 4" key="1">
    <citation type="submission" date="2018-07" db="EMBL/GenBank/DDBJ databases">
        <title>High-quality-draft genome sequence of Gaiella occulta.</title>
        <authorList>
            <person name="Severino R."/>
            <person name="Froufe H.J.C."/>
            <person name="Rainey F.A."/>
            <person name="Barroso C."/>
            <person name="Albuquerque L."/>
            <person name="Lobo-Da-Cunha A."/>
            <person name="Da Costa M.S."/>
            <person name="Egas C."/>
        </authorList>
    </citation>
    <scope>NUCLEOTIDE SEQUENCE [LARGE SCALE GENOMIC DNA]</scope>
    <source>
        <strain evidence="3 4">F2-233</strain>
    </source>
</reference>
<evidence type="ECO:0000313" key="4">
    <source>
        <dbReference type="Proteomes" id="UP000254134"/>
    </source>
</evidence>
<dbReference type="Gene3D" id="3.30.9.10">
    <property type="entry name" value="D-Amino Acid Oxidase, subunit A, domain 2"/>
    <property type="match status" value="1"/>
</dbReference>
<evidence type="ECO:0000259" key="2">
    <source>
        <dbReference type="Pfam" id="PF01266"/>
    </source>
</evidence>
<proteinExistence type="predicted"/>
<evidence type="ECO:0000313" key="3">
    <source>
        <dbReference type="EMBL" id="RDI75356.1"/>
    </source>
</evidence>
<gene>
    <name evidence="3" type="ORF">Gocc_1154</name>
</gene>
<reference evidence="4" key="2">
    <citation type="journal article" date="2019" name="MicrobiologyOpen">
        <title>High-quality draft genome sequence of Gaiella occulta isolated from a 150 meter deep mineral water borehole and comparison with the genome sequences of other deep-branching lineages of the phylum Actinobacteria.</title>
        <authorList>
            <person name="Severino R."/>
            <person name="Froufe H.J.C."/>
            <person name="Barroso C."/>
            <person name="Albuquerque L."/>
            <person name="Lobo-da-Cunha A."/>
            <person name="da Costa M.S."/>
            <person name="Egas C."/>
        </authorList>
    </citation>
    <scope>NUCLEOTIDE SEQUENCE [LARGE SCALE GENOMIC DNA]</scope>
    <source>
        <strain evidence="4">F2-233</strain>
    </source>
</reference>
<dbReference type="PANTHER" id="PTHR13847">
    <property type="entry name" value="SARCOSINE DEHYDROGENASE-RELATED"/>
    <property type="match status" value="1"/>
</dbReference>
<accession>A0A7M2YZ25</accession>
<evidence type="ECO:0000256" key="1">
    <source>
        <dbReference type="ARBA" id="ARBA00023002"/>
    </source>
</evidence>
<name>A0A7M2YZ25_9ACTN</name>
<organism evidence="3 4">
    <name type="scientific">Gaiella occulta</name>
    <dbReference type="NCBI Taxonomy" id="1002870"/>
    <lineage>
        <taxon>Bacteria</taxon>
        <taxon>Bacillati</taxon>
        <taxon>Actinomycetota</taxon>
        <taxon>Thermoleophilia</taxon>
        <taxon>Gaiellales</taxon>
        <taxon>Gaiellaceae</taxon>
        <taxon>Gaiella</taxon>
    </lineage>
</organism>
<dbReference type="GO" id="GO:0005737">
    <property type="term" value="C:cytoplasm"/>
    <property type="evidence" value="ECO:0007669"/>
    <property type="project" value="TreeGrafter"/>
</dbReference>
<protein>
    <submittedName>
        <fullName evidence="3">Glycine/D-amino acid oxidases (Deaminating)</fullName>
    </submittedName>
</protein>
<dbReference type="SUPFAM" id="SSF51905">
    <property type="entry name" value="FAD/NAD(P)-binding domain"/>
    <property type="match status" value="1"/>
</dbReference>
<dbReference type="GO" id="GO:0016491">
    <property type="term" value="F:oxidoreductase activity"/>
    <property type="evidence" value="ECO:0007669"/>
    <property type="project" value="UniProtKB-KW"/>
</dbReference>
<keyword evidence="1" id="KW-0560">Oxidoreductase</keyword>
<feature type="domain" description="FAD dependent oxidoreductase" evidence="2">
    <location>
        <begin position="2"/>
        <end position="291"/>
    </location>
</feature>
<comment type="caution">
    <text evidence="3">The sequence shown here is derived from an EMBL/GenBank/DDBJ whole genome shotgun (WGS) entry which is preliminary data.</text>
</comment>
<dbReference type="Proteomes" id="UP000254134">
    <property type="component" value="Unassembled WGS sequence"/>
</dbReference>
<dbReference type="AlphaFoldDB" id="A0A7M2YZ25"/>
<dbReference type="Gene3D" id="3.50.50.60">
    <property type="entry name" value="FAD/NAD(P)-binding domain"/>
    <property type="match status" value="1"/>
</dbReference>
<dbReference type="InterPro" id="IPR036188">
    <property type="entry name" value="FAD/NAD-bd_sf"/>
</dbReference>
<dbReference type="EMBL" id="QQZY01000002">
    <property type="protein sequence ID" value="RDI75356.1"/>
    <property type="molecule type" value="Genomic_DNA"/>
</dbReference>
<keyword evidence="4" id="KW-1185">Reference proteome</keyword>
<dbReference type="PANTHER" id="PTHR13847:SF287">
    <property type="entry name" value="FAD-DEPENDENT OXIDOREDUCTASE DOMAIN-CONTAINING PROTEIN 1"/>
    <property type="match status" value="1"/>
</dbReference>
<dbReference type="Pfam" id="PF01266">
    <property type="entry name" value="DAO"/>
    <property type="match status" value="1"/>
</dbReference>
<dbReference type="InterPro" id="IPR006076">
    <property type="entry name" value="FAD-dep_OxRdtase"/>
</dbReference>